<dbReference type="AlphaFoldDB" id="A0A7Z7D029"/>
<gene>
    <name evidence="17" type="ORF">SAMN04487751_2115</name>
</gene>
<evidence type="ECO:0000256" key="6">
    <source>
        <dbReference type="ARBA" id="ARBA00022679"/>
    </source>
</evidence>
<evidence type="ECO:0000256" key="2">
    <source>
        <dbReference type="ARBA" id="ARBA00004141"/>
    </source>
</evidence>
<dbReference type="InterPro" id="IPR005467">
    <property type="entry name" value="His_kinase_dom"/>
</dbReference>
<dbReference type="GO" id="GO:0030295">
    <property type="term" value="F:protein kinase activator activity"/>
    <property type="evidence" value="ECO:0007669"/>
    <property type="project" value="TreeGrafter"/>
</dbReference>
<evidence type="ECO:0000259" key="16">
    <source>
        <dbReference type="PROSITE" id="PS50109"/>
    </source>
</evidence>
<comment type="subcellular location">
    <subcellularLocation>
        <location evidence="3">Cell membrane</location>
    </subcellularLocation>
    <subcellularLocation>
        <location evidence="2">Membrane</location>
        <topology evidence="2">Multi-pass membrane protein</topology>
    </subcellularLocation>
</comment>
<name>A0A7Z7D029_9MICO</name>
<keyword evidence="10" id="KW-0067">ATP-binding</keyword>
<evidence type="ECO:0000256" key="14">
    <source>
        <dbReference type="ARBA" id="ARBA00039401"/>
    </source>
</evidence>
<sequence length="553" mass="59211">MRPEHTPEVAQQSRSGSARAWGDARSRSIWQWQLMVALSAGTIAIAIALLEPEVYALATFGGGLILILLLTCATLAAPWPRFGKHVIALVPALDIVAIGMLYAGNDARLGFLWVFPIAWISTYYGIGWLIAALGEIAALVLAHAPTAPLTPDLALRLLVVLLCLGLLGMTIQIGARRTRAFSRLLRRQSAQLTRTLHRVEAQEAGAAALFESMETGLARIDRHGVILAANRAYRALYGIDDVPATRPASAVEYDDYRGFALPRDCTTVARAARAEEFENERVWLFDPHGAWRALDVSSRVMPDGPVETPGILLTVHDATGAFRAAQERQTVSSIVSHELRNPLTAIAGHTDLLLDRDDLPPGVHDQLAVIENASARMQRLITSALSAHAAPAEDARAELDLRTVMMASVDAFQPTAHAAEVEIRSIVDGDLPICGDAFRLRQVIDNVLGNAVKYTGRGGLVTISSARSGDAVELVVADTGIGIAPDDLTRVFDRDFRAQTARDSGIPGTGLGMGIAREIVDQHDGTLTIASTIGVGTRVTLRLPAASTEGITA</sequence>
<dbReference type="Gene3D" id="3.30.450.20">
    <property type="entry name" value="PAS domain"/>
    <property type="match status" value="1"/>
</dbReference>
<keyword evidence="13 15" id="KW-0472">Membrane</keyword>
<dbReference type="FunFam" id="3.30.565.10:FF:000006">
    <property type="entry name" value="Sensor histidine kinase WalK"/>
    <property type="match status" value="1"/>
</dbReference>
<feature type="domain" description="Histidine kinase" evidence="16">
    <location>
        <begin position="334"/>
        <end position="547"/>
    </location>
</feature>
<evidence type="ECO:0000256" key="1">
    <source>
        <dbReference type="ARBA" id="ARBA00000085"/>
    </source>
</evidence>
<comment type="caution">
    <text evidence="17">The sequence shown here is derived from an EMBL/GenBank/DDBJ whole genome shotgun (WGS) entry which is preliminary data.</text>
</comment>
<dbReference type="InterPro" id="IPR003594">
    <property type="entry name" value="HATPase_dom"/>
</dbReference>
<dbReference type="GO" id="GO:0005886">
    <property type="term" value="C:plasma membrane"/>
    <property type="evidence" value="ECO:0007669"/>
    <property type="project" value="UniProtKB-SubCell"/>
</dbReference>
<keyword evidence="9 17" id="KW-0418">Kinase</keyword>
<evidence type="ECO:0000256" key="5">
    <source>
        <dbReference type="ARBA" id="ARBA00022553"/>
    </source>
</evidence>
<feature type="transmembrane region" description="Helical" evidence="15">
    <location>
        <begin position="57"/>
        <end position="79"/>
    </location>
</feature>
<dbReference type="InterPro" id="IPR000014">
    <property type="entry name" value="PAS"/>
</dbReference>
<evidence type="ECO:0000313" key="18">
    <source>
        <dbReference type="Proteomes" id="UP000198702"/>
    </source>
</evidence>
<dbReference type="GO" id="GO:0005524">
    <property type="term" value="F:ATP binding"/>
    <property type="evidence" value="ECO:0007669"/>
    <property type="project" value="UniProtKB-KW"/>
</dbReference>
<protein>
    <recommendedName>
        <fullName evidence="14">Sensor-like histidine kinase SenX3</fullName>
        <ecNumber evidence="4">2.7.13.3</ecNumber>
    </recommendedName>
</protein>
<dbReference type="InterPro" id="IPR035965">
    <property type="entry name" value="PAS-like_dom_sf"/>
</dbReference>
<evidence type="ECO:0000256" key="9">
    <source>
        <dbReference type="ARBA" id="ARBA00022777"/>
    </source>
</evidence>
<evidence type="ECO:0000256" key="10">
    <source>
        <dbReference type="ARBA" id="ARBA00022840"/>
    </source>
</evidence>
<evidence type="ECO:0000256" key="15">
    <source>
        <dbReference type="SAM" id="Phobius"/>
    </source>
</evidence>
<keyword evidence="8" id="KW-0547">Nucleotide-binding</keyword>
<dbReference type="SUPFAM" id="SSF47384">
    <property type="entry name" value="Homodimeric domain of signal transducing histidine kinase"/>
    <property type="match status" value="1"/>
</dbReference>
<evidence type="ECO:0000256" key="8">
    <source>
        <dbReference type="ARBA" id="ARBA00022741"/>
    </source>
</evidence>
<feature type="transmembrane region" description="Helical" evidence="15">
    <location>
        <begin position="153"/>
        <end position="175"/>
    </location>
</feature>
<evidence type="ECO:0000256" key="13">
    <source>
        <dbReference type="ARBA" id="ARBA00023136"/>
    </source>
</evidence>
<keyword evidence="7 15" id="KW-0812">Transmembrane</keyword>
<dbReference type="CDD" id="cd00082">
    <property type="entry name" value="HisKA"/>
    <property type="match status" value="1"/>
</dbReference>
<comment type="catalytic activity">
    <reaction evidence="1">
        <text>ATP + protein L-histidine = ADP + protein N-phospho-L-histidine.</text>
        <dbReference type="EC" id="2.7.13.3"/>
    </reaction>
</comment>
<dbReference type="PANTHER" id="PTHR42878:SF7">
    <property type="entry name" value="SENSOR HISTIDINE KINASE GLRK"/>
    <property type="match status" value="1"/>
</dbReference>
<dbReference type="Pfam" id="PF02518">
    <property type="entry name" value="HATPase_c"/>
    <property type="match status" value="1"/>
</dbReference>
<evidence type="ECO:0000256" key="11">
    <source>
        <dbReference type="ARBA" id="ARBA00022989"/>
    </source>
</evidence>
<dbReference type="SUPFAM" id="SSF55874">
    <property type="entry name" value="ATPase domain of HSP90 chaperone/DNA topoisomerase II/histidine kinase"/>
    <property type="match status" value="1"/>
</dbReference>
<dbReference type="GO" id="GO:0000155">
    <property type="term" value="F:phosphorelay sensor kinase activity"/>
    <property type="evidence" value="ECO:0007669"/>
    <property type="project" value="InterPro"/>
</dbReference>
<accession>A0A7Z7D029</accession>
<dbReference type="Pfam" id="PF00512">
    <property type="entry name" value="HisKA"/>
    <property type="match status" value="1"/>
</dbReference>
<dbReference type="PROSITE" id="PS50109">
    <property type="entry name" value="HIS_KIN"/>
    <property type="match status" value="1"/>
</dbReference>
<dbReference type="SMART" id="SM00388">
    <property type="entry name" value="HisKA"/>
    <property type="match status" value="1"/>
</dbReference>
<dbReference type="CDD" id="cd00130">
    <property type="entry name" value="PAS"/>
    <property type="match status" value="1"/>
</dbReference>
<dbReference type="SMART" id="SM00387">
    <property type="entry name" value="HATPase_c"/>
    <property type="match status" value="1"/>
</dbReference>
<keyword evidence="11 15" id="KW-1133">Transmembrane helix</keyword>
<keyword evidence="5" id="KW-0597">Phosphoprotein</keyword>
<dbReference type="Proteomes" id="UP000198702">
    <property type="component" value="Unassembled WGS sequence"/>
</dbReference>
<evidence type="ECO:0000256" key="7">
    <source>
        <dbReference type="ARBA" id="ARBA00022692"/>
    </source>
</evidence>
<keyword evidence="12" id="KW-0902">Two-component regulatory system</keyword>
<dbReference type="PRINTS" id="PR00344">
    <property type="entry name" value="BCTRLSENSOR"/>
</dbReference>
<evidence type="ECO:0000256" key="12">
    <source>
        <dbReference type="ARBA" id="ARBA00023012"/>
    </source>
</evidence>
<reference evidence="17 18" key="1">
    <citation type="submission" date="2016-10" db="EMBL/GenBank/DDBJ databases">
        <authorList>
            <person name="Varghese N."/>
            <person name="Submissions S."/>
        </authorList>
    </citation>
    <scope>NUCLEOTIDE SEQUENCE [LARGE SCALE GENOMIC DNA]</scope>
    <source>
        <strain evidence="17 18">UNC380MFSha3.1</strain>
    </source>
</reference>
<dbReference type="EMBL" id="FOQZ01000003">
    <property type="protein sequence ID" value="SFI55886.1"/>
    <property type="molecule type" value="Genomic_DNA"/>
</dbReference>
<feature type="transmembrane region" description="Helical" evidence="15">
    <location>
        <begin position="111"/>
        <end position="133"/>
    </location>
</feature>
<dbReference type="Gene3D" id="1.10.287.130">
    <property type="match status" value="1"/>
</dbReference>
<feature type="transmembrane region" description="Helical" evidence="15">
    <location>
        <begin position="85"/>
        <end position="104"/>
    </location>
</feature>
<dbReference type="SUPFAM" id="SSF55785">
    <property type="entry name" value="PYP-like sensor domain (PAS domain)"/>
    <property type="match status" value="1"/>
</dbReference>
<dbReference type="GO" id="GO:0007234">
    <property type="term" value="P:osmosensory signaling via phosphorelay pathway"/>
    <property type="evidence" value="ECO:0007669"/>
    <property type="project" value="TreeGrafter"/>
</dbReference>
<proteinExistence type="predicted"/>
<organism evidence="17 18">
    <name type="scientific">Microbacterium saccharophilum</name>
    <dbReference type="NCBI Taxonomy" id="1213358"/>
    <lineage>
        <taxon>Bacteria</taxon>
        <taxon>Bacillati</taxon>
        <taxon>Actinomycetota</taxon>
        <taxon>Actinomycetes</taxon>
        <taxon>Micrococcales</taxon>
        <taxon>Microbacteriaceae</taxon>
        <taxon>Microbacterium</taxon>
    </lineage>
</organism>
<dbReference type="InterPro" id="IPR036890">
    <property type="entry name" value="HATPase_C_sf"/>
</dbReference>
<dbReference type="GO" id="GO:0000156">
    <property type="term" value="F:phosphorelay response regulator activity"/>
    <property type="evidence" value="ECO:0007669"/>
    <property type="project" value="TreeGrafter"/>
</dbReference>
<dbReference type="InterPro" id="IPR004358">
    <property type="entry name" value="Sig_transdc_His_kin-like_C"/>
</dbReference>
<feature type="transmembrane region" description="Helical" evidence="15">
    <location>
        <begin position="29"/>
        <end position="50"/>
    </location>
</feature>
<keyword evidence="6" id="KW-0808">Transferase</keyword>
<dbReference type="InterPro" id="IPR036097">
    <property type="entry name" value="HisK_dim/P_sf"/>
</dbReference>
<dbReference type="Gene3D" id="3.30.565.10">
    <property type="entry name" value="Histidine kinase-like ATPase, C-terminal domain"/>
    <property type="match status" value="1"/>
</dbReference>
<evidence type="ECO:0000256" key="4">
    <source>
        <dbReference type="ARBA" id="ARBA00012438"/>
    </source>
</evidence>
<evidence type="ECO:0000256" key="3">
    <source>
        <dbReference type="ARBA" id="ARBA00004236"/>
    </source>
</evidence>
<dbReference type="InterPro" id="IPR050351">
    <property type="entry name" value="BphY/WalK/GraS-like"/>
</dbReference>
<evidence type="ECO:0000313" key="17">
    <source>
        <dbReference type="EMBL" id="SFI55886.1"/>
    </source>
</evidence>
<dbReference type="PANTHER" id="PTHR42878">
    <property type="entry name" value="TWO-COMPONENT HISTIDINE KINASE"/>
    <property type="match status" value="1"/>
</dbReference>
<dbReference type="EC" id="2.7.13.3" evidence="4"/>
<dbReference type="RefSeq" id="WP_028494755.1">
    <property type="nucleotide sequence ID" value="NZ_FOQZ01000003.1"/>
</dbReference>
<dbReference type="InterPro" id="IPR003661">
    <property type="entry name" value="HisK_dim/P_dom"/>
</dbReference>